<feature type="coiled-coil region" evidence="1">
    <location>
        <begin position="1063"/>
        <end position="1114"/>
    </location>
</feature>
<sequence>MTGLVPDGVEADRTGDDLILRKKEDDTEIRIEGFWEKCQPGETQCTAVFNVVGENGQVTEAVLTQDGPVLENFTAGQSGTLAEGISNGIIWGGIAFGAGLAAIALLAGGGGGSSRHKSAAGEGQNQVQAEGSQETGKIDGPPTVSTKPVNGNSFGQVPEVNDQDGNGRADDLDVAAATAAVEAAEAADQAAKDKLAELNADNLITPEEKAQLEAAKQNADTLKEEANSAVQALPDTVAEKGDLQDRVDALDGIQVPEVNDQDGNGRADDLDVAAATAAVEAAEAADQAAKDKLAELNADNLITPEEKAQLEAAKQNADTLKEEANSAVQALPDTVAEKGDLQDRVDALDGIQVPEVNDQDGNGRADDLDVAAATAAVEAAEAADQAAKDKLAELNADNLITPEEKAQLEAAKQNADTLKEEANSAVQALPDTVAEKGDLQDRVDALDGIQVPEVNDQDGNGRADDLDVAAATAAVEAAEAADQAAKDKLAELNADNLITPEEKAQLEAAKQNADTLKEEANSAVQALPDTVAEKGDLQDRVDALDGIQVPEVNDQDGNGRADDLDVAAATAAVEAAEAADQAAKDKLAELNADNLITPEEKAQLEAAKQNADTLKEEANSAVQALPDTVAEKGDLQDRVDALDGIQVPEVNDQDGNGRADDLDVAAATAAVEAAEAADQAAKDKLAELNADNLITPEEKAQLEAAKQNADTLKEEANSAVQALPDTVAEKGDLQDRVDALDGIQVPEVNDQDGNGRADDLDVAAATAAVEAAEAADQAAKDKLAELNADNLITPEEKAQLEAAKQNADTLKEEANSAVQALPDTVAEKGDLQDRVDALDGIQVPEVNDQDGNGRADDLDVAAATAAVEAAEAADQAAKDKLAELNADNLITPEEKAQLEAAKQNADTLKEEANSAVQALPDTVAEKGDLQDRVDALDGIQVPEVNDQDGNGRADDLDVAAATAAVEAAEAADQAAKDKLAELNADNLITPEEKAQLEAAKQNADTLKEEANSAVQALPDTVAEKGDLQDRVDALDGIQVPEVNDQDGNGRADDLDVAAATAAVEAAEAADQAAKDKLAELNADNLITPEEKAQLEAAKQNADTLKEEANSAVQALPDTVAEKGDLQDRVDALDGIQVPEVNDQDGNGRADDLDVAAATAAVEAAEAADQAAKDKLAELNADNLITPEEKAQLEAAKQNADTLKEEANSAVQALPDTVAEKGDLQDRVDALDGIQVPEVNDQDGNGRADDLDVAAATAAVEAAEAADQAAKDKLAELNADNLITPEEKAQLEAAKQNADTLKEEANSAVQALPDTVAEKGDLQDRVDALDGIQVPEVNDQDGNGRADDLDVAAATAAVEAAEAADQAAKDKLAELNADNLITPGKRRRSWEAAKQNADTLKEEANSAVAGVAGYRCGER</sequence>
<evidence type="ECO:0000259" key="3">
    <source>
        <dbReference type="Pfam" id="PF22775"/>
    </source>
</evidence>
<feature type="domain" description="Minor extracellular protease Epr GA-like" evidence="3">
    <location>
        <begin position="269"/>
        <end position="363"/>
    </location>
</feature>
<evidence type="ECO:0000256" key="1">
    <source>
        <dbReference type="SAM" id="Coils"/>
    </source>
</evidence>
<feature type="domain" description="Minor extracellular protease Epr GA-like" evidence="3">
    <location>
        <begin position="1053"/>
        <end position="1147"/>
    </location>
</feature>
<proteinExistence type="predicted"/>
<feature type="domain" description="Minor extracellular protease Epr GA-like" evidence="3">
    <location>
        <begin position="857"/>
        <end position="951"/>
    </location>
</feature>
<feature type="coiled-coil region" evidence="1">
    <location>
        <begin position="1259"/>
        <end position="1310"/>
    </location>
</feature>
<dbReference type="EMBL" id="UGDC01000003">
    <property type="protein sequence ID" value="STJ78775.1"/>
    <property type="molecule type" value="Genomic_DNA"/>
</dbReference>
<feature type="region of interest" description="Disordered" evidence="2">
    <location>
        <begin position="112"/>
        <end position="151"/>
    </location>
</feature>
<feature type="coiled-coil region" evidence="1">
    <location>
        <begin position="769"/>
        <end position="820"/>
    </location>
</feature>
<gene>
    <name evidence="4" type="ORF">NCTC9117_01321</name>
</gene>
<feature type="domain" description="Minor extracellular protease Epr GA-like" evidence="3">
    <location>
        <begin position="759"/>
        <end position="853"/>
    </location>
</feature>
<feature type="domain" description="Minor extracellular protease Epr GA-like" evidence="3">
    <location>
        <begin position="563"/>
        <end position="657"/>
    </location>
</feature>
<dbReference type="Pfam" id="PF22775">
    <property type="entry name" value="GA_3"/>
    <property type="match status" value="13"/>
</dbReference>
<feature type="coiled-coil region" evidence="1">
    <location>
        <begin position="573"/>
        <end position="624"/>
    </location>
</feature>
<reference evidence="4 5" key="1">
    <citation type="submission" date="2018-06" db="EMBL/GenBank/DDBJ databases">
        <authorList>
            <consortium name="Pathogen Informatics"/>
            <person name="Doyle S."/>
        </authorList>
    </citation>
    <scope>NUCLEOTIDE SEQUENCE [LARGE SCALE GENOMIC DNA]</scope>
    <source>
        <strain evidence="4 5">NCTC9117</strain>
    </source>
</reference>
<evidence type="ECO:0000313" key="4">
    <source>
        <dbReference type="EMBL" id="STJ78775.1"/>
    </source>
</evidence>
<dbReference type="InterPro" id="IPR054725">
    <property type="entry name" value="Epr_GA-like"/>
</dbReference>
<feature type="coiled-coil region" evidence="1">
    <location>
        <begin position="475"/>
        <end position="526"/>
    </location>
</feature>
<feature type="coiled-coil region" evidence="1">
    <location>
        <begin position="181"/>
        <end position="232"/>
    </location>
</feature>
<feature type="coiled-coil region" evidence="1">
    <location>
        <begin position="965"/>
        <end position="1016"/>
    </location>
</feature>
<feature type="domain" description="Minor extracellular protease Epr GA-like" evidence="3">
    <location>
        <begin position="955"/>
        <end position="1049"/>
    </location>
</feature>
<feature type="domain" description="Minor extracellular protease Epr GA-like" evidence="3">
    <location>
        <begin position="367"/>
        <end position="461"/>
    </location>
</feature>
<feature type="coiled-coil region" evidence="1">
    <location>
        <begin position="867"/>
        <end position="918"/>
    </location>
</feature>
<feature type="coiled-coil region" evidence="1">
    <location>
        <begin position="671"/>
        <end position="722"/>
    </location>
</feature>
<feature type="domain" description="Minor extracellular protease Epr GA-like" evidence="3">
    <location>
        <begin position="1151"/>
        <end position="1245"/>
    </location>
</feature>
<organism evidence="4 5">
    <name type="scientific">Escherichia coli</name>
    <dbReference type="NCBI Taxonomy" id="562"/>
    <lineage>
        <taxon>Bacteria</taxon>
        <taxon>Pseudomonadati</taxon>
        <taxon>Pseudomonadota</taxon>
        <taxon>Gammaproteobacteria</taxon>
        <taxon>Enterobacterales</taxon>
        <taxon>Enterobacteriaceae</taxon>
        <taxon>Escherichia</taxon>
    </lineage>
</organism>
<feature type="domain" description="Minor extracellular protease Epr GA-like" evidence="3">
    <location>
        <begin position="170"/>
        <end position="265"/>
    </location>
</feature>
<keyword evidence="1" id="KW-0175">Coiled coil</keyword>
<name>A0A376Y364_ECOLX</name>
<feature type="domain" description="Minor extracellular protease Epr GA-like" evidence="3">
    <location>
        <begin position="465"/>
        <end position="559"/>
    </location>
</feature>
<feature type="coiled-coil region" evidence="1">
    <location>
        <begin position="377"/>
        <end position="428"/>
    </location>
</feature>
<feature type="domain" description="Minor extracellular protease Epr GA-like" evidence="3">
    <location>
        <begin position="661"/>
        <end position="755"/>
    </location>
</feature>
<evidence type="ECO:0000313" key="5">
    <source>
        <dbReference type="Proteomes" id="UP000254785"/>
    </source>
</evidence>
<feature type="domain" description="Minor extracellular protease Epr GA-like" evidence="3">
    <location>
        <begin position="1347"/>
        <end position="1411"/>
    </location>
</feature>
<feature type="coiled-coil region" evidence="1">
    <location>
        <begin position="279"/>
        <end position="330"/>
    </location>
</feature>
<protein>
    <submittedName>
        <fullName evidence="4">RTX family exoprotein A</fullName>
    </submittedName>
</protein>
<evidence type="ECO:0000256" key="2">
    <source>
        <dbReference type="SAM" id="MobiDB-lite"/>
    </source>
</evidence>
<dbReference type="Proteomes" id="UP000254785">
    <property type="component" value="Unassembled WGS sequence"/>
</dbReference>
<feature type="coiled-coil region" evidence="1">
    <location>
        <begin position="1161"/>
        <end position="1212"/>
    </location>
</feature>
<feature type="domain" description="Minor extracellular protease Epr GA-like" evidence="3">
    <location>
        <begin position="1249"/>
        <end position="1343"/>
    </location>
</feature>
<accession>A0A376Y364</accession>
<feature type="compositionally biased region" description="Polar residues" evidence="2">
    <location>
        <begin position="123"/>
        <end position="135"/>
    </location>
</feature>